<keyword evidence="3" id="KW-0375">Hydrogen ion transport</keyword>
<protein>
    <submittedName>
        <fullName evidence="6">Armadillo-type protein</fullName>
    </submittedName>
</protein>
<comment type="caution">
    <text evidence="6">The sequence shown here is derived from an EMBL/GenBank/DDBJ whole genome shotgun (WGS) entry which is preliminary data.</text>
</comment>
<evidence type="ECO:0000256" key="4">
    <source>
        <dbReference type="ARBA" id="ARBA00023065"/>
    </source>
</evidence>
<keyword evidence="7" id="KW-1185">Reference proteome</keyword>
<gene>
    <name evidence="6" type="ORF">DUNSADRAFT_5467</name>
</gene>
<dbReference type="InterPro" id="IPR004908">
    <property type="entry name" value="ATPase_V1-cplx_hsu"/>
</dbReference>
<evidence type="ECO:0000259" key="5">
    <source>
        <dbReference type="Pfam" id="PF11698"/>
    </source>
</evidence>
<name>A0ABQ7FUA7_DUNSA</name>
<accession>A0ABQ7FUA7</accession>
<dbReference type="InterPro" id="IPR016024">
    <property type="entry name" value="ARM-type_fold"/>
</dbReference>
<dbReference type="InterPro" id="IPR011989">
    <property type="entry name" value="ARM-like"/>
</dbReference>
<evidence type="ECO:0000313" key="6">
    <source>
        <dbReference type="EMBL" id="KAF5825997.1"/>
    </source>
</evidence>
<sequence>MSLESWFYLRPPAGVVRPLVDITRTAQKEKVFRVALSSLRNLLEDEDLHNNLASEMVDSGLHKIVVTRQLQSWGDEDVPELLTTMDDKLRHGIQMMSSFDKYRKELLSGHLDWGPSHTSESFWRKNVDKFEERDFFVLRTLLKLIETSQEPKTLAVGCHDLSQFIQFHPQGRYIVSGMRGKELVMQLMAHPDPDVQKQALLCVQRIMLSKHNLDFLR</sequence>
<evidence type="ECO:0000313" key="7">
    <source>
        <dbReference type="Proteomes" id="UP000815325"/>
    </source>
</evidence>
<dbReference type="SUPFAM" id="SSF48371">
    <property type="entry name" value="ARM repeat"/>
    <property type="match status" value="1"/>
</dbReference>
<dbReference type="Gene3D" id="1.25.40.150">
    <property type="entry name" value="V-type ATPase, subunit H, C-terminal domain"/>
    <property type="match status" value="1"/>
</dbReference>
<reference evidence="6" key="1">
    <citation type="submission" date="2017-08" db="EMBL/GenBank/DDBJ databases">
        <authorList>
            <person name="Polle J.E."/>
            <person name="Barry K."/>
            <person name="Cushman J."/>
            <person name="Schmutz J."/>
            <person name="Tran D."/>
            <person name="Hathwaick L.T."/>
            <person name="Yim W.C."/>
            <person name="Jenkins J."/>
            <person name="Mckie-Krisberg Z.M."/>
            <person name="Prochnik S."/>
            <person name="Lindquist E."/>
            <person name="Dockter R.B."/>
            <person name="Adam C."/>
            <person name="Molina H."/>
            <person name="Bunkerborg J."/>
            <person name="Jin E."/>
            <person name="Buchheim M."/>
            <person name="Magnuson J."/>
        </authorList>
    </citation>
    <scope>NUCLEOTIDE SEQUENCE</scope>
    <source>
        <strain evidence="6">CCAP 19/18</strain>
    </source>
</reference>
<dbReference type="Pfam" id="PF03224">
    <property type="entry name" value="V-ATPase_H_N"/>
    <property type="match status" value="1"/>
</dbReference>
<dbReference type="PANTHER" id="PTHR10698:SF0">
    <property type="entry name" value="V-TYPE PROTON ATPASE SUBUNIT H"/>
    <property type="match status" value="1"/>
</dbReference>
<feature type="domain" description="ATPase V1 complex subunit H C-terminal" evidence="5">
    <location>
        <begin position="96"/>
        <end position="210"/>
    </location>
</feature>
<proteinExistence type="inferred from homology"/>
<keyword evidence="4" id="KW-0406">Ion transport</keyword>
<dbReference type="PANTHER" id="PTHR10698">
    <property type="entry name" value="V-TYPE PROTON ATPASE SUBUNIT H"/>
    <property type="match status" value="1"/>
</dbReference>
<dbReference type="InterPro" id="IPR038497">
    <property type="entry name" value="ATPase_V1-cplx_hsu_C_sf"/>
</dbReference>
<keyword evidence="2" id="KW-0813">Transport</keyword>
<dbReference type="Proteomes" id="UP000815325">
    <property type="component" value="Unassembled WGS sequence"/>
</dbReference>
<evidence type="ECO:0000256" key="3">
    <source>
        <dbReference type="ARBA" id="ARBA00022781"/>
    </source>
</evidence>
<dbReference type="Gene3D" id="1.25.10.10">
    <property type="entry name" value="Leucine-rich Repeat Variant"/>
    <property type="match status" value="1"/>
</dbReference>
<evidence type="ECO:0000256" key="1">
    <source>
        <dbReference type="ARBA" id="ARBA00008613"/>
    </source>
</evidence>
<dbReference type="InterPro" id="IPR011987">
    <property type="entry name" value="ATPase_V1-cplx_hsu_C"/>
</dbReference>
<dbReference type="EMBL" id="MU071530">
    <property type="protein sequence ID" value="KAF5825997.1"/>
    <property type="molecule type" value="Genomic_DNA"/>
</dbReference>
<organism evidence="6 7">
    <name type="scientific">Dunaliella salina</name>
    <name type="common">Green alga</name>
    <name type="synonym">Protococcus salinus</name>
    <dbReference type="NCBI Taxonomy" id="3046"/>
    <lineage>
        <taxon>Eukaryota</taxon>
        <taxon>Viridiplantae</taxon>
        <taxon>Chlorophyta</taxon>
        <taxon>core chlorophytes</taxon>
        <taxon>Chlorophyceae</taxon>
        <taxon>CS clade</taxon>
        <taxon>Chlamydomonadales</taxon>
        <taxon>Dunaliellaceae</taxon>
        <taxon>Dunaliella</taxon>
    </lineage>
</organism>
<dbReference type="Pfam" id="PF11698">
    <property type="entry name" value="V-ATPase_H_C"/>
    <property type="match status" value="1"/>
</dbReference>
<evidence type="ECO:0000256" key="2">
    <source>
        <dbReference type="ARBA" id="ARBA00022448"/>
    </source>
</evidence>
<comment type="similarity">
    <text evidence="1">Belongs to the V-ATPase H subunit family.</text>
</comment>